<dbReference type="SUPFAM" id="SSF57716">
    <property type="entry name" value="Glucocorticoid receptor-like (DNA-binding domain)"/>
    <property type="match status" value="1"/>
</dbReference>
<name>A0ABR2VYL3_9FUNG</name>
<feature type="domain" description="LIM zinc-binding" evidence="7">
    <location>
        <begin position="529"/>
        <end position="589"/>
    </location>
</feature>
<dbReference type="SMART" id="SM00132">
    <property type="entry name" value="LIM"/>
    <property type="match status" value="4"/>
</dbReference>
<dbReference type="PANTHER" id="PTHR24205:SF16">
    <property type="entry name" value="GH01042P-RELATED"/>
    <property type="match status" value="1"/>
</dbReference>
<keyword evidence="2" id="KW-0677">Repeat</keyword>
<feature type="compositionally biased region" description="Polar residues" evidence="6">
    <location>
        <begin position="343"/>
        <end position="355"/>
    </location>
</feature>
<dbReference type="PROSITE" id="PS50023">
    <property type="entry name" value="LIM_DOMAIN_2"/>
    <property type="match status" value="3"/>
</dbReference>
<reference evidence="8 9" key="1">
    <citation type="submission" date="2023-04" db="EMBL/GenBank/DDBJ databases">
        <title>Genome of Basidiobolus ranarum AG-B5.</title>
        <authorList>
            <person name="Stajich J.E."/>
            <person name="Carter-House D."/>
            <person name="Gryganskyi A."/>
        </authorList>
    </citation>
    <scope>NUCLEOTIDE SEQUENCE [LARGE SCALE GENOMIC DNA]</scope>
    <source>
        <strain evidence="8 9">AG-B5</strain>
    </source>
</reference>
<keyword evidence="3 5" id="KW-0862">Zinc</keyword>
<feature type="compositionally biased region" description="Basic and acidic residues" evidence="6">
    <location>
        <begin position="203"/>
        <end position="225"/>
    </location>
</feature>
<keyword evidence="1 5" id="KW-0479">Metal-binding</keyword>
<keyword evidence="9" id="KW-1185">Reference proteome</keyword>
<dbReference type="PANTHER" id="PTHR24205">
    <property type="entry name" value="FOUR AND A HALF LIM DOMAINS PROTEIN"/>
    <property type="match status" value="1"/>
</dbReference>
<feature type="compositionally biased region" description="Basic and acidic residues" evidence="6">
    <location>
        <begin position="406"/>
        <end position="428"/>
    </location>
</feature>
<dbReference type="Proteomes" id="UP001479436">
    <property type="component" value="Unassembled WGS sequence"/>
</dbReference>
<evidence type="ECO:0000256" key="6">
    <source>
        <dbReference type="SAM" id="MobiDB-lite"/>
    </source>
</evidence>
<evidence type="ECO:0000256" key="5">
    <source>
        <dbReference type="PROSITE-ProRule" id="PRU00125"/>
    </source>
</evidence>
<feature type="region of interest" description="Disordered" evidence="6">
    <location>
        <begin position="250"/>
        <end position="276"/>
    </location>
</feature>
<feature type="compositionally biased region" description="Low complexity" evidence="6">
    <location>
        <begin position="252"/>
        <end position="266"/>
    </location>
</feature>
<feature type="compositionally biased region" description="Polar residues" evidence="6">
    <location>
        <begin position="267"/>
        <end position="276"/>
    </location>
</feature>
<feature type="domain" description="LIM zinc-binding" evidence="7">
    <location>
        <begin position="109"/>
        <end position="170"/>
    </location>
</feature>
<sequence length="662" mass="73157">MGFCQRCGEISQRPKCLRCYGKIVESATSGHSDAATRKDPWVSRYVDIGFKKPTEKSSVKRMITTDLTPTTHCFTCGIDLREYSEDLLNPRKYGPQQCNECYLQEYGKGQCEDCNQLVLSTGGPFVRYKNKVWHRDCLKCRHCHVLIEDPLVDMAGLPCCNECFAKSGLEINSKPRSLHSVSPRLSRDMTKASPIRTTNSFEKPTESRDQIHSASRDSVSHRHASDSSISDSAKLPRPKPEALYRFIKTTPSSSLSSNSQRSLNVSPFKQSTSNRSSVFANVESASSNTSRSSSVSPSYSNVPSVAEVVPKSSESEQRASAGLTTKRYIPSEQSASLVVETPNGISPSRPANSPSRIPKRESGASSKVAALFDMRKPEAYPPASTSINLAHTLSQSILLNNNKLERPTTKSEAIPKKDYPAKPKHELYPVDSKPVKPQPTRTPVAEGSIASICCKCNDTIRNSWYSLPDGGAIHPECFVCQGCNVQFGDASYTSFNGEFYHKMCIPDLKASRTPKKPDSKINSSQSKSYNCRKCSKAIGESWLSLSDGSKYHPSCFTCALCYKEFDDGTFITKDEAPYHLHCIQRPHCEACKEHINGPYVTRGSLTYHCGCFLCGICKKVIGAEMPFGEMNQMVCCEGCLLLDLNSRTRELNIRGAAAPLYN</sequence>
<feature type="region of interest" description="Disordered" evidence="6">
    <location>
        <begin position="307"/>
        <end position="327"/>
    </location>
</feature>
<dbReference type="EMBL" id="JASJQH010007341">
    <property type="protein sequence ID" value="KAK9710465.1"/>
    <property type="molecule type" value="Genomic_DNA"/>
</dbReference>
<evidence type="ECO:0000313" key="8">
    <source>
        <dbReference type="EMBL" id="KAK9710465.1"/>
    </source>
</evidence>
<proteinExistence type="predicted"/>
<protein>
    <recommendedName>
        <fullName evidence="7">LIM zinc-binding domain-containing protein</fullName>
    </recommendedName>
</protein>
<accession>A0ABR2VYL3</accession>
<gene>
    <name evidence="8" type="ORF">K7432_008416</name>
</gene>
<dbReference type="InterPro" id="IPR001781">
    <property type="entry name" value="Znf_LIM"/>
</dbReference>
<feature type="region of interest" description="Disordered" evidence="6">
    <location>
        <begin position="175"/>
        <end position="236"/>
    </location>
</feature>
<feature type="domain" description="LIM zinc-binding" evidence="7">
    <location>
        <begin position="451"/>
        <end position="511"/>
    </location>
</feature>
<evidence type="ECO:0000256" key="3">
    <source>
        <dbReference type="ARBA" id="ARBA00022833"/>
    </source>
</evidence>
<evidence type="ECO:0000259" key="7">
    <source>
        <dbReference type="PROSITE" id="PS50023"/>
    </source>
</evidence>
<dbReference type="CDD" id="cd08368">
    <property type="entry name" value="LIM"/>
    <property type="match status" value="4"/>
</dbReference>
<dbReference type="Gene3D" id="2.10.110.10">
    <property type="entry name" value="Cysteine Rich Protein"/>
    <property type="match status" value="4"/>
</dbReference>
<evidence type="ECO:0000256" key="4">
    <source>
        <dbReference type="ARBA" id="ARBA00023038"/>
    </source>
</evidence>
<evidence type="ECO:0000256" key="2">
    <source>
        <dbReference type="ARBA" id="ARBA00022737"/>
    </source>
</evidence>
<keyword evidence="4 5" id="KW-0440">LIM domain</keyword>
<evidence type="ECO:0000313" key="9">
    <source>
        <dbReference type="Proteomes" id="UP001479436"/>
    </source>
</evidence>
<evidence type="ECO:0000256" key="1">
    <source>
        <dbReference type="ARBA" id="ARBA00022723"/>
    </source>
</evidence>
<dbReference type="PROSITE" id="PS00478">
    <property type="entry name" value="LIM_DOMAIN_1"/>
    <property type="match status" value="3"/>
</dbReference>
<feature type="region of interest" description="Disordered" evidence="6">
    <location>
        <begin position="341"/>
        <end position="365"/>
    </location>
</feature>
<comment type="caution">
    <text evidence="8">The sequence shown here is derived from an EMBL/GenBank/DDBJ whole genome shotgun (WGS) entry which is preliminary data.</text>
</comment>
<dbReference type="Pfam" id="PF00412">
    <property type="entry name" value="LIM"/>
    <property type="match status" value="3"/>
</dbReference>
<organism evidence="8 9">
    <name type="scientific">Basidiobolus ranarum</name>
    <dbReference type="NCBI Taxonomy" id="34480"/>
    <lineage>
        <taxon>Eukaryota</taxon>
        <taxon>Fungi</taxon>
        <taxon>Fungi incertae sedis</taxon>
        <taxon>Zoopagomycota</taxon>
        <taxon>Entomophthoromycotina</taxon>
        <taxon>Basidiobolomycetes</taxon>
        <taxon>Basidiobolales</taxon>
        <taxon>Basidiobolaceae</taxon>
        <taxon>Basidiobolus</taxon>
    </lineage>
</organism>
<feature type="region of interest" description="Disordered" evidence="6">
    <location>
        <begin position="406"/>
        <end position="443"/>
    </location>
</feature>